<dbReference type="Pfam" id="PF00248">
    <property type="entry name" value="Aldo_ket_red"/>
    <property type="match status" value="1"/>
</dbReference>
<dbReference type="PRINTS" id="PR00069">
    <property type="entry name" value="ALDKETRDTASE"/>
</dbReference>
<dbReference type="Proteomes" id="UP000247485">
    <property type="component" value="Unassembled WGS sequence"/>
</dbReference>
<dbReference type="InterPro" id="IPR023210">
    <property type="entry name" value="NADP_OxRdtase_dom"/>
</dbReference>
<dbReference type="PANTHER" id="PTHR43364:SF4">
    <property type="entry name" value="NAD(P)-LINKED OXIDOREDUCTASE SUPERFAMILY PROTEIN"/>
    <property type="match status" value="1"/>
</dbReference>
<dbReference type="EMBL" id="QJJG01000008">
    <property type="protein sequence ID" value="PXW44780.1"/>
    <property type="molecule type" value="Genomic_DNA"/>
</dbReference>
<evidence type="ECO:0000259" key="2">
    <source>
        <dbReference type="Pfam" id="PF00248"/>
    </source>
</evidence>
<protein>
    <submittedName>
        <fullName evidence="3">Aldo/keto reductase family protein</fullName>
    </submittedName>
</protein>
<dbReference type="AlphaFoldDB" id="A0A318FML2"/>
<dbReference type="SUPFAM" id="SSF51430">
    <property type="entry name" value="NAD(P)-linked oxidoreductase"/>
    <property type="match status" value="1"/>
</dbReference>
<dbReference type="InterPro" id="IPR036812">
    <property type="entry name" value="NAD(P)_OxRdtase_dom_sf"/>
</dbReference>
<accession>A0A318FML2</accession>
<feature type="domain" description="NADP-dependent oxidoreductase" evidence="2">
    <location>
        <begin position="38"/>
        <end position="180"/>
    </location>
</feature>
<sequence length="181" mass="20119">MTGINVSRSGCSRWIGLNNHRQLGNSELTVSRICMGCMGFGDVTAGQHSWTLDESACREIIRTGLEQGINFYDTAIAYQNGSSECHVGRALRKMARRDEMVVATKFLPRTAQQIADGVSCLQAIAQSLDQSLRNLGMDYVDLYIFHTWDYNTPIFDVLEALHHAVKVGKVRAVGISNSYAW</sequence>
<dbReference type="GO" id="GO:0016491">
    <property type="term" value="F:oxidoreductase activity"/>
    <property type="evidence" value="ECO:0007669"/>
    <property type="project" value="UniProtKB-KW"/>
</dbReference>
<dbReference type="GO" id="GO:0005829">
    <property type="term" value="C:cytosol"/>
    <property type="evidence" value="ECO:0007669"/>
    <property type="project" value="TreeGrafter"/>
</dbReference>
<evidence type="ECO:0000256" key="1">
    <source>
        <dbReference type="ARBA" id="ARBA00023002"/>
    </source>
</evidence>
<evidence type="ECO:0000313" key="3">
    <source>
        <dbReference type="EMBL" id="PXW44780.1"/>
    </source>
</evidence>
<dbReference type="PANTHER" id="PTHR43364">
    <property type="entry name" value="NADH-SPECIFIC METHYLGLYOXAL REDUCTASE-RELATED"/>
    <property type="match status" value="1"/>
</dbReference>
<gene>
    <name evidence="3" type="ORF">DET57_10839</name>
</gene>
<keyword evidence="1" id="KW-0560">Oxidoreductase</keyword>
<name>A0A318FML2_KLEOX</name>
<organism evidence="3 4">
    <name type="scientific">Klebsiella oxytoca</name>
    <dbReference type="NCBI Taxonomy" id="571"/>
    <lineage>
        <taxon>Bacteria</taxon>
        <taxon>Pseudomonadati</taxon>
        <taxon>Pseudomonadota</taxon>
        <taxon>Gammaproteobacteria</taxon>
        <taxon>Enterobacterales</taxon>
        <taxon>Enterobacteriaceae</taxon>
        <taxon>Klebsiella/Raoultella group</taxon>
        <taxon>Klebsiella</taxon>
    </lineage>
</organism>
<dbReference type="InterPro" id="IPR020471">
    <property type="entry name" value="AKR"/>
</dbReference>
<comment type="caution">
    <text evidence="3">The sequence shown here is derived from an EMBL/GenBank/DDBJ whole genome shotgun (WGS) entry which is preliminary data.</text>
</comment>
<reference evidence="3 4" key="1">
    <citation type="submission" date="2018-05" db="EMBL/GenBank/DDBJ databases">
        <title>Freshwater and sediment microbial communities from various areas in North America, analyzing microbe dynamics in response to fracking.</title>
        <authorList>
            <person name="Lamendella R."/>
        </authorList>
    </citation>
    <scope>NUCLEOTIDE SEQUENCE [LARGE SCALE GENOMIC DNA]</scope>
    <source>
        <strain evidence="3 4">67</strain>
    </source>
</reference>
<dbReference type="Gene3D" id="3.20.20.100">
    <property type="entry name" value="NADP-dependent oxidoreductase domain"/>
    <property type="match status" value="1"/>
</dbReference>
<evidence type="ECO:0000313" key="4">
    <source>
        <dbReference type="Proteomes" id="UP000247485"/>
    </source>
</evidence>
<dbReference type="InterPro" id="IPR050523">
    <property type="entry name" value="AKR_Detox_Biosynth"/>
</dbReference>
<proteinExistence type="predicted"/>